<evidence type="ECO:0000313" key="2">
    <source>
        <dbReference type="EMBL" id="TDZ10296.1"/>
    </source>
</evidence>
<evidence type="ECO:0000313" key="3">
    <source>
        <dbReference type="Proteomes" id="UP000295604"/>
    </source>
</evidence>
<protein>
    <recommendedName>
        <fullName evidence="4">Protein kinase domain-containing protein</fullName>
    </recommendedName>
</protein>
<gene>
    <name evidence="2" type="ORF">C8034_v001963</name>
</gene>
<dbReference type="AlphaFoldDB" id="A0A4V3HPD8"/>
<keyword evidence="3" id="KW-1185">Reference proteome</keyword>
<evidence type="ECO:0008006" key="4">
    <source>
        <dbReference type="Google" id="ProtNLM"/>
    </source>
</evidence>
<feature type="compositionally biased region" description="Polar residues" evidence="1">
    <location>
        <begin position="579"/>
        <end position="597"/>
    </location>
</feature>
<dbReference type="Proteomes" id="UP000295604">
    <property type="component" value="Unassembled WGS sequence"/>
</dbReference>
<dbReference type="InterPro" id="IPR011009">
    <property type="entry name" value="Kinase-like_dom_sf"/>
</dbReference>
<dbReference type="SUPFAM" id="SSF56112">
    <property type="entry name" value="Protein kinase-like (PK-like)"/>
    <property type="match status" value="1"/>
</dbReference>
<name>A0A4V3HPD8_9PEZI</name>
<sequence>MDAFTDPALRLYREGCVVELTLYPYRPAEPHGLTQYPEIPPPAGVPPGCLRGFDPNEATREFQATLRLDDWINVKDGQRAQIVLGPVLKAPAKYDPWRDHARLPSRGSVAAKIFDPEFYPGDRGAPYSNSEQADGNLSREAGALSHLYKKGLTGYPHFAPQYYGSWAIKWKVGEDEKGEPKYRWVGLVLMEFIDGFSIADSCTRSPNGYLVPRPGAFDFGLADRDICKFQELDKDFRKKVIKLALDGVVRHLHVGVEHHDFDPRNVFVTMIRGDDLADRTRAVLLDYTLSQVWIKTKQGRESGYGEHILELLPHPPHPAERFSVTAMQFFLGWFPSPDREWSAEDQDYTGPEFDNETEFKDWLFEAFGPLHEDGRYSSFEAIPHLKKKQVLGRFLGRLPGAVIANELHPISSDDLIAPYGVSLAKWITEFLDSSRDVFSKATEMERIFIELGFPIVEHTKIIQSETPGTVPDLEALAESSSLLDIGTFLSGRLRGRNQQQRTEEVDERSTAASMFPAPRFQYAASSLSPEYYLSMRNATPPGLSSRPWGEASSRPPHTGLWSLTLENLGAMFDMSTTNRGHSGQQTTTGTFSRSQMPVPQGGESMLPQMSMPVPRGDDNVPPSARNTADQQGRSGGERYDDYEEVQPPWM</sequence>
<reference evidence="2 3" key="1">
    <citation type="submission" date="2018-11" db="EMBL/GenBank/DDBJ databases">
        <title>Genome sequence and assembly of Colletotrichum sidae.</title>
        <authorList>
            <person name="Gan P."/>
            <person name="Shirasu K."/>
        </authorList>
    </citation>
    <scope>NUCLEOTIDE SEQUENCE [LARGE SCALE GENOMIC DNA]</scope>
    <source>
        <strain evidence="2 3">CBS 518.97</strain>
    </source>
</reference>
<dbReference type="EMBL" id="QAPF01014823">
    <property type="protein sequence ID" value="TDZ10296.1"/>
    <property type="molecule type" value="Genomic_DNA"/>
</dbReference>
<comment type="caution">
    <text evidence="2">The sequence shown here is derived from an EMBL/GenBank/DDBJ whole genome shotgun (WGS) entry which is preliminary data.</text>
</comment>
<accession>A0A4V3HPD8</accession>
<proteinExistence type="predicted"/>
<organism evidence="2 3">
    <name type="scientific">Colletotrichum sidae</name>
    <dbReference type="NCBI Taxonomy" id="1347389"/>
    <lineage>
        <taxon>Eukaryota</taxon>
        <taxon>Fungi</taxon>
        <taxon>Dikarya</taxon>
        <taxon>Ascomycota</taxon>
        <taxon>Pezizomycotina</taxon>
        <taxon>Sordariomycetes</taxon>
        <taxon>Hypocreomycetidae</taxon>
        <taxon>Glomerellales</taxon>
        <taxon>Glomerellaceae</taxon>
        <taxon>Colletotrichum</taxon>
        <taxon>Colletotrichum orbiculare species complex</taxon>
    </lineage>
</organism>
<feature type="region of interest" description="Disordered" evidence="1">
    <location>
        <begin position="579"/>
        <end position="650"/>
    </location>
</feature>
<evidence type="ECO:0000256" key="1">
    <source>
        <dbReference type="SAM" id="MobiDB-lite"/>
    </source>
</evidence>